<evidence type="ECO:0000256" key="6">
    <source>
        <dbReference type="ARBA" id="ARBA00022722"/>
    </source>
</evidence>
<comment type="subcellular location">
    <subcellularLocation>
        <location evidence="2">Cytoplasm</location>
    </subcellularLocation>
</comment>
<evidence type="ECO:0000256" key="3">
    <source>
        <dbReference type="ARBA" id="ARBA00022490"/>
    </source>
</evidence>
<keyword evidence="9" id="KW-0269">Exonuclease</keyword>
<feature type="region of interest" description="Disordered" evidence="10">
    <location>
        <begin position="268"/>
        <end position="287"/>
    </location>
</feature>
<dbReference type="EMBL" id="JAKJXP020000118">
    <property type="protein sequence ID" value="KAK7744688.1"/>
    <property type="molecule type" value="Genomic_DNA"/>
</dbReference>
<dbReference type="GO" id="GO:0046872">
    <property type="term" value="F:metal ion binding"/>
    <property type="evidence" value="ECO:0007669"/>
    <property type="project" value="UniProtKB-KW"/>
</dbReference>
<evidence type="ECO:0000256" key="7">
    <source>
        <dbReference type="ARBA" id="ARBA00022723"/>
    </source>
</evidence>
<dbReference type="Proteomes" id="UP001320420">
    <property type="component" value="Unassembled WGS sequence"/>
</dbReference>
<feature type="region of interest" description="Disordered" evidence="10">
    <location>
        <begin position="728"/>
        <end position="777"/>
    </location>
</feature>
<dbReference type="InterPro" id="IPR050785">
    <property type="entry name" value="PAN2-PAN3_catalytic_subunit"/>
</dbReference>
<reference evidence="12 13" key="1">
    <citation type="submission" date="2024-02" db="EMBL/GenBank/DDBJ databases">
        <title>De novo assembly and annotation of 12 fungi associated with fruit tree decline syndrome in Ontario, Canada.</title>
        <authorList>
            <person name="Sulman M."/>
            <person name="Ellouze W."/>
            <person name="Ilyukhin E."/>
        </authorList>
    </citation>
    <scope>NUCLEOTIDE SEQUENCE [LARGE SCALE GENOMIC DNA]</scope>
    <source>
        <strain evidence="12 13">M11/M66-122</strain>
    </source>
</reference>
<dbReference type="GO" id="GO:0003676">
    <property type="term" value="F:nucleic acid binding"/>
    <property type="evidence" value="ECO:0007669"/>
    <property type="project" value="InterPro"/>
</dbReference>
<dbReference type="CDD" id="cd06143">
    <property type="entry name" value="PAN2_exo"/>
    <property type="match status" value="1"/>
</dbReference>
<keyword evidence="7" id="KW-0479">Metal-binding</keyword>
<dbReference type="GO" id="GO:0004535">
    <property type="term" value="F:poly(A)-specific ribonuclease activity"/>
    <property type="evidence" value="ECO:0007669"/>
    <property type="project" value="UniProtKB-EC"/>
</dbReference>
<keyword evidence="4" id="KW-0853">WD repeat</keyword>
<dbReference type="GO" id="GO:0000932">
    <property type="term" value="C:P-body"/>
    <property type="evidence" value="ECO:0007669"/>
    <property type="project" value="TreeGrafter"/>
</dbReference>
<dbReference type="AlphaFoldDB" id="A0AAN9UBR6"/>
<dbReference type="Pfam" id="PF13423">
    <property type="entry name" value="UCH_1"/>
    <property type="match status" value="1"/>
</dbReference>
<evidence type="ECO:0000256" key="10">
    <source>
        <dbReference type="SAM" id="MobiDB-lite"/>
    </source>
</evidence>
<dbReference type="Pfam" id="PF00929">
    <property type="entry name" value="RNase_T"/>
    <property type="match status" value="1"/>
</dbReference>
<keyword evidence="3" id="KW-0963">Cytoplasm</keyword>
<evidence type="ECO:0000256" key="4">
    <source>
        <dbReference type="ARBA" id="ARBA00022574"/>
    </source>
</evidence>
<dbReference type="SUPFAM" id="SSF53098">
    <property type="entry name" value="Ribonuclease H-like"/>
    <property type="match status" value="1"/>
</dbReference>
<keyword evidence="8" id="KW-0378">Hydrolase</keyword>
<dbReference type="InterPro" id="IPR013520">
    <property type="entry name" value="Ribonucl_H"/>
</dbReference>
<dbReference type="InterPro" id="IPR036322">
    <property type="entry name" value="WD40_repeat_dom_sf"/>
</dbReference>
<dbReference type="Pfam" id="PF20770">
    <property type="entry name" value="PAN2_N"/>
    <property type="match status" value="1"/>
</dbReference>
<dbReference type="GO" id="GO:0006397">
    <property type="term" value="P:mRNA processing"/>
    <property type="evidence" value="ECO:0007669"/>
    <property type="project" value="UniProtKB-KW"/>
</dbReference>
<organism evidence="12 13">
    <name type="scientific">Diatrype stigma</name>
    <dbReference type="NCBI Taxonomy" id="117547"/>
    <lineage>
        <taxon>Eukaryota</taxon>
        <taxon>Fungi</taxon>
        <taxon>Dikarya</taxon>
        <taxon>Ascomycota</taxon>
        <taxon>Pezizomycotina</taxon>
        <taxon>Sordariomycetes</taxon>
        <taxon>Xylariomycetidae</taxon>
        <taxon>Xylariales</taxon>
        <taxon>Diatrypaceae</taxon>
        <taxon>Diatrype</taxon>
    </lineage>
</organism>
<proteinExistence type="predicted"/>
<keyword evidence="5" id="KW-0507">mRNA processing</keyword>
<dbReference type="Gene3D" id="3.30.420.10">
    <property type="entry name" value="Ribonuclease H-like superfamily/Ribonuclease H"/>
    <property type="match status" value="1"/>
</dbReference>
<dbReference type="GO" id="GO:0000289">
    <property type="term" value="P:nuclear-transcribed mRNA poly(A) tail shortening"/>
    <property type="evidence" value="ECO:0007669"/>
    <property type="project" value="TreeGrafter"/>
</dbReference>
<dbReference type="InterPro" id="IPR028881">
    <property type="entry name" value="PAN2_UCH_dom"/>
</dbReference>
<dbReference type="InterPro" id="IPR036397">
    <property type="entry name" value="RNaseH_sf"/>
</dbReference>
<dbReference type="Gene3D" id="2.130.10.10">
    <property type="entry name" value="YVTN repeat-like/Quinoprotein amine dehydrogenase"/>
    <property type="match status" value="1"/>
</dbReference>
<evidence type="ECO:0000256" key="5">
    <source>
        <dbReference type="ARBA" id="ARBA00022664"/>
    </source>
</evidence>
<protein>
    <submittedName>
        <fullName evidence="12">Poly(A)-specific ribonuclease</fullName>
    </submittedName>
</protein>
<comment type="catalytic activity">
    <reaction evidence="1">
        <text>Exonucleolytic cleavage of poly(A) to 5'-AMP.</text>
        <dbReference type="EC" id="3.1.13.4"/>
    </reaction>
</comment>
<dbReference type="PANTHER" id="PTHR15728">
    <property type="entry name" value="DEADENYLATION COMPLEX CATALYTIC SUBUNIT PAN2"/>
    <property type="match status" value="1"/>
</dbReference>
<evidence type="ECO:0000313" key="12">
    <source>
        <dbReference type="EMBL" id="KAK7744688.1"/>
    </source>
</evidence>
<accession>A0AAN9UBR6</accession>
<dbReference type="InterPro" id="IPR048841">
    <property type="entry name" value="PAN2_N"/>
</dbReference>
<evidence type="ECO:0000256" key="1">
    <source>
        <dbReference type="ARBA" id="ARBA00001663"/>
    </source>
</evidence>
<evidence type="ECO:0000259" key="11">
    <source>
        <dbReference type="SMART" id="SM00479"/>
    </source>
</evidence>
<dbReference type="GO" id="GO:0031251">
    <property type="term" value="C:PAN complex"/>
    <property type="evidence" value="ECO:0007669"/>
    <property type="project" value="TreeGrafter"/>
</dbReference>
<dbReference type="FunFam" id="3.30.420.10:FF:000028">
    <property type="entry name" value="PAN2-PAN3 deadenylation complex catalytic subunit PAN2"/>
    <property type="match status" value="1"/>
</dbReference>
<comment type="caution">
    <text evidence="12">The sequence shown here is derived from an EMBL/GenBank/DDBJ whole genome shotgun (WGS) entry which is preliminary data.</text>
</comment>
<evidence type="ECO:0000313" key="13">
    <source>
        <dbReference type="Proteomes" id="UP001320420"/>
    </source>
</evidence>
<sequence length="777" mass="86976">MNELRCMSFTSKGTAEILVAGEQDKMFVIDVNKDPITFKVIKIWNAHSAGINDMDAQHDFIVTCGFSLRQQGNYMLDPLVNVFDLKNMTSMPPLPFPAGAAYVRMHPRMSTTSIVMSHMGQMHVVDLMNPNTSNVRQANSLYCSHVEIAPSGEAIALADGEYNIHLWGSRTKIHFAEFATPVEFADAAEPTPQLDWNPDTQVLIFTLPLSSVGMPYYREVLLSAWPNNITITEVGAPPVKIDPPLFAGLQERDWGFFGKNTRTLRRNQVEDTRTAAESTQSTLKPPKFLSERARELAKSPAGTPPPEEAVPEIPHVVSDSKLESHKVDVPEMYQNIEIKYSKFGIDDFDFGDHRRLWATPGWLPEEIGIIVDNGQFFCFEGEDLKLHLQRGIHNITVYSLTGLAVNIEGGQQQRSHLVAMANVAHSSPEAPKVPGKSHWYFFNDFYVKPVSSEEALTFNTAWKTPSVLVFQLKAANNHIDSGWKQHLDPRLLYLDLQPDRADKTYRTLDPQMEAAGPGTIIAIDTEFVQVSQPEVEMNSDGERKIIRPTVHALARTSIIRGGGMDEGVPFIDDYITIKEKVVDYLTSYSGITPEDLDPQMAHQRGHNLVPLKIAYKKIWILLNLGCKFLGHGLKQDFRVINIHVPKSQVIDTSDIFFIKERLRKLSLQFLAHTLLKEDIQQETHDSIEDARTALRLYRKYQEFQEAGILETMLQEIYFKGVALGFRPPSKGGQNAPRTDTPPVEGPTTPIRKAIGGGPASSVGSPPTWTPSRGSSLR</sequence>
<evidence type="ECO:0000256" key="9">
    <source>
        <dbReference type="ARBA" id="ARBA00022839"/>
    </source>
</evidence>
<evidence type="ECO:0000256" key="2">
    <source>
        <dbReference type="ARBA" id="ARBA00004496"/>
    </source>
</evidence>
<evidence type="ECO:0000256" key="8">
    <source>
        <dbReference type="ARBA" id="ARBA00022801"/>
    </source>
</evidence>
<dbReference type="SMART" id="SM00479">
    <property type="entry name" value="EXOIII"/>
    <property type="match status" value="1"/>
</dbReference>
<dbReference type="InterPro" id="IPR015943">
    <property type="entry name" value="WD40/YVTN_repeat-like_dom_sf"/>
</dbReference>
<name>A0AAN9UBR6_9PEZI</name>
<feature type="domain" description="Exonuclease" evidence="11">
    <location>
        <begin position="519"/>
        <end position="706"/>
    </location>
</feature>
<dbReference type="InterPro" id="IPR012337">
    <property type="entry name" value="RNaseH-like_sf"/>
</dbReference>
<keyword evidence="6" id="KW-0540">Nuclease</keyword>
<dbReference type="Gene3D" id="3.90.70.10">
    <property type="entry name" value="Cysteine proteinases"/>
    <property type="match status" value="1"/>
</dbReference>
<dbReference type="PANTHER" id="PTHR15728:SF0">
    <property type="entry name" value="PAN2-PAN3 DEADENYLATION COMPLEX CATALYTIC SUBUNIT PAN2"/>
    <property type="match status" value="1"/>
</dbReference>
<gene>
    <name evidence="12" type="primary">PAN2</name>
    <name evidence="12" type="ORF">SLS62_010107</name>
</gene>
<dbReference type="SUPFAM" id="SSF50978">
    <property type="entry name" value="WD40 repeat-like"/>
    <property type="match status" value="1"/>
</dbReference>
<keyword evidence="13" id="KW-1185">Reference proteome</keyword>